<evidence type="ECO:0000313" key="1">
    <source>
        <dbReference type="EMBL" id="UXD21963.1"/>
    </source>
</evidence>
<dbReference type="KEGG" id="ipc:IPA_00265"/>
<evidence type="ECO:0000313" key="2">
    <source>
        <dbReference type="Proteomes" id="UP001063698"/>
    </source>
</evidence>
<dbReference type="AlphaFoldDB" id="A0A977PKG6"/>
<gene>
    <name evidence="1" type="ORF">IPA_00265</name>
</gene>
<keyword evidence="2" id="KW-1185">Reference proteome</keyword>
<organism evidence="1 2">
    <name type="scientific">Ignicoccus pacificus DSM 13166</name>
    <dbReference type="NCBI Taxonomy" id="940294"/>
    <lineage>
        <taxon>Archaea</taxon>
        <taxon>Thermoproteota</taxon>
        <taxon>Thermoprotei</taxon>
        <taxon>Desulfurococcales</taxon>
        <taxon>Desulfurococcaceae</taxon>
        <taxon>Ignicoccus</taxon>
    </lineage>
</organism>
<dbReference type="Proteomes" id="UP001063698">
    <property type="component" value="Chromosome"/>
</dbReference>
<dbReference type="EMBL" id="CP006868">
    <property type="protein sequence ID" value="UXD21963.1"/>
    <property type="molecule type" value="Genomic_DNA"/>
</dbReference>
<proteinExistence type="predicted"/>
<reference evidence="1" key="1">
    <citation type="submission" date="2013-11" db="EMBL/GenBank/DDBJ databases">
        <title>Comparative genomics of Ignicoccus.</title>
        <authorList>
            <person name="Podar M."/>
        </authorList>
    </citation>
    <scope>NUCLEOTIDE SEQUENCE</scope>
    <source>
        <strain evidence="1">DSM 13166</strain>
    </source>
</reference>
<sequence length="135" mass="14942">MKGKKNNNVKFLILSFSMFVLFAAVGLYATSSSSYLDISELLHKRPGVYMVRGIVDSWKVEGNNLVVVLKGKDGSKVLAYVPISYIERKYGPLNQVIINKGGEMVVKGYWNGKTFEVSDILKGCHSAYQQPTAST</sequence>
<accession>A0A977PKG6</accession>
<protein>
    <submittedName>
        <fullName evidence="1">Uncharacterized protein</fullName>
    </submittedName>
</protein>
<name>A0A977PKG6_9CREN</name>